<comment type="caution">
    <text evidence="1">The sequence shown here is derived from an EMBL/GenBank/DDBJ whole genome shotgun (WGS) entry which is preliminary data.</text>
</comment>
<dbReference type="Proteomes" id="UP001234202">
    <property type="component" value="Unassembled WGS sequence"/>
</dbReference>
<organism evidence="1 2">
    <name type="scientific">Naganishia onofrii</name>
    <dbReference type="NCBI Taxonomy" id="1851511"/>
    <lineage>
        <taxon>Eukaryota</taxon>
        <taxon>Fungi</taxon>
        <taxon>Dikarya</taxon>
        <taxon>Basidiomycota</taxon>
        <taxon>Agaricomycotina</taxon>
        <taxon>Tremellomycetes</taxon>
        <taxon>Filobasidiales</taxon>
        <taxon>Filobasidiaceae</taxon>
        <taxon>Naganishia</taxon>
    </lineage>
</organism>
<keyword evidence="2" id="KW-1185">Reference proteome</keyword>
<reference evidence="1" key="1">
    <citation type="submission" date="2023-04" db="EMBL/GenBank/DDBJ databases">
        <title>Draft Genome sequencing of Naganishia species isolated from polar environments using Oxford Nanopore Technology.</title>
        <authorList>
            <person name="Leo P."/>
            <person name="Venkateswaran K."/>
        </authorList>
    </citation>
    <scope>NUCLEOTIDE SEQUENCE</scope>
    <source>
        <strain evidence="1">DBVPG 5303</strain>
    </source>
</reference>
<sequence>MTSLVSLLPNNAHALIVGGTAGIGAAIAHKLALALPPTSQITIAGRNATAAQRIIDGIRNDISTQGDTIASAGATMNFAAVDCGKMSDVKRFCKDYRRNVLQEPTHKLDLLVLSPGILAMDGRQPASPGSTLDLKMSLHYYARMLIIRELLPCLAENATVLSVLDGKRSDARAPGIKWDDMDLSHPGNYGVSKAAEHCLTFTDIQLQDFAEQSNKDTTSHGAPHRTFIHAYPGIVATELFNTPRLPWYVRLGAKGFAAVLAVSPETCAERLLHGVAECKEKDLAGGEASTVAASPKGLWNIDDKGKILTNKNRADRETVEKVREHTWHAVDSQPADA</sequence>
<dbReference type="EMBL" id="JASBWV010000023">
    <property type="protein sequence ID" value="KAJ9119893.1"/>
    <property type="molecule type" value="Genomic_DNA"/>
</dbReference>
<evidence type="ECO:0000313" key="2">
    <source>
        <dbReference type="Proteomes" id="UP001234202"/>
    </source>
</evidence>
<protein>
    <submittedName>
        <fullName evidence="1">Uncharacterized protein</fullName>
    </submittedName>
</protein>
<gene>
    <name evidence="1" type="ORF">QFC24_005607</name>
</gene>
<proteinExistence type="predicted"/>
<accession>A0ACC2X813</accession>
<name>A0ACC2X813_9TREE</name>
<evidence type="ECO:0000313" key="1">
    <source>
        <dbReference type="EMBL" id="KAJ9119893.1"/>
    </source>
</evidence>